<sequence>MDNWDETPADPIVLNTVTSKSKWEGEDAEEDVKDSWDQDPEEEKSDEEIKPPPPPPSAKKSIKKIGEKFEEKERKKLQELEKPSKPLTPEELLAEKIKQQKLQEESDRILAKEIFGSTGLETKEDFDKLKTEVLNVLSDSSKNSNYVTFAEQIIQGICLHLSSGDLKKISTLVSNLHIEKTKIEKGDKSKKNKGKGKAKLKMEGDNDYSEYSAFTEDFDDFI</sequence>
<dbReference type="EMBL" id="OV725081">
    <property type="protein sequence ID" value="CAH1401905.1"/>
    <property type="molecule type" value="Genomic_DNA"/>
</dbReference>
<keyword evidence="3" id="KW-0648">Protein biosynthesis</keyword>
<evidence type="ECO:0000256" key="2">
    <source>
        <dbReference type="ARBA" id="ARBA00022540"/>
    </source>
</evidence>
<keyword evidence="2" id="KW-0396">Initiation factor</keyword>
<dbReference type="InterPro" id="IPR023194">
    <property type="entry name" value="eIF3-like_dom_sf"/>
</dbReference>
<organism evidence="5 6">
    <name type="scientific">Nezara viridula</name>
    <name type="common">Southern green stink bug</name>
    <name type="synonym">Cimex viridulus</name>
    <dbReference type="NCBI Taxonomy" id="85310"/>
    <lineage>
        <taxon>Eukaryota</taxon>
        <taxon>Metazoa</taxon>
        <taxon>Ecdysozoa</taxon>
        <taxon>Arthropoda</taxon>
        <taxon>Hexapoda</taxon>
        <taxon>Insecta</taxon>
        <taxon>Pterygota</taxon>
        <taxon>Neoptera</taxon>
        <taxon>Paraneoptera</taxon>
        <taxon>Hemiptera</taxon>
        <taxon>Heteroptera</taxon>
        <taxon>Panheteroptera</taxon>
        <taxon>Pentatomomorpha</taxon>
        <taxon>Pentatomoidea</taxon>
        <taxon>Pentatomidae</taxon>
        <taxon>Pentatominae</taxon>
        <taxon>Nezara</taxon>
    </lineage>
</organism>
<feature type="region of interest" description="Disordered" evidence="4">
    <location>
        <begin position="72"/>
        <end position="91"/>
    </location>
</feature>
<dbReference type="GO" id="GO:0003743">
    <property type="term" value="F:translation initiation factor activity"/>
    <property type="evidence" value="ECO:0007669"/>
    <property type="project" value="UniProtKB-KW"/>
</dbReference>
<keyword evidence="6" id="KW-1185">Reference proteome</keyword>
<dbReference type="GO" id="GO:0005852">
    <property type="term" value="C:eukaryotic translation initiation factor 3 complex"/>
    <property type="evidence" value="ECO:0007669"/>
    <property type="project" value="InterPro"/>
</dbReference>
<dbReference type="AlphaFoldDB" id="A0A9P0MRF3"/>
<evidence type="ECO:0000256" key="4">
    <source>
        <dbReference type="SAM" id="MobiDB-lite"/>
    </source>
</evidence>
<dbReference type="InterPro" id="IPR013906">
    <property type="entry name" value="eIF3j"/>
</dbReference>
<dbReference type="Gene3D" id="1.10.246.60">
    <property type="entry name" value="Eukaryotic translation initiation factor 3 like domains"/>
    <property type="match status" value="1"/>
</dbReference>
<evidence type="ECO:0000313" key="5">
    <source>
        <dbReference type="EMBL" id="CAH1401905.1"/>
    </source>
</evidence>
<protein>
    <recommendedName>
        <fullName evidence="7">EIF3j</fullName>
    </recommendedName>
</protein>
<keyword evidence="1" id="KW-0963">Cytoplasm</keyword>
<name>A0A9P0MRF3_NEZVI</name>
<feature type="compositionally biased region" description="Acidic residues" evidence="4">
    <location>
        <begin position="26"/>
        <end position="46"/>
    </location>
</feature>
<dbReference type="PANTHER" id="PTHR21681">
    <property type="entry name" value="EUKARYOTIC TRANSLATION INITIATION FACTOR 3 SUBUNIT J"/>
    <property type="match status" value="1"/>
</dbReference>
<gene>
    <name evidence="5" type="ORF">NEZAVI_LOCUS10841</name>
</gene>
<reference evidence="5" key="1">
    <citation type="submission" date="2022-01" db="EMBL/GenBank/DDBJ databases">
        <authorList>
            <person name="King R."/>
        </authorList>
    </citation>
    <scope>NUCLEOTIDE SEQUENCE</scope>
</reference>
<feature type="region of interest" description="Disordered" evidence="4">
    <location>
        <begin position="1"/>
        <end position="65"/>
    </location>
</feature>
<evidence type="ECO:0000256" key="3">
    <source>
        <dbReference type="ARBA" id="ARBA00022917"/>
    </source>
</evidence>
<evidence type="ECO:0008006" key="7">
    <source>
        <dbReference type="Google" id="ProtNLM"/>
    </source>
</evidence>
<evidence type="ECO:0000256" key="1">
    <source>
        <dbReference type="ARBA" id="ARBA00022490"/>
    </source>
</evidence>
<dbReference type="OrthoDB" id="20381at2759"/>
<dbReference type="PANTHER" id="PTHR21681:SF0">
    <property type="entry name" value="EUKARYOTIC TRANSLATION INITIATION FACTOR 3 SUBUNIT J"/>
    <property type="match status" value="1"/>
</dbReference>
<feature type="compositionally biased region" description="Basic and acidic residues" evidence="4">
    <location>
        <begin position="72"/>
        <end position="84"/>
    </location>
</feature>
<proteinExistence type="predicted"/>
<dbReference type="Pfam" id="PF08597">
    <property type="entry name" value="eIF3_subunit"/>
    <property type="match status" value="1"/>
</dbReference>
<evidence type="ECO:0000313" key="6">
    <source>
        <dbReference type="Proteomes" id="UP001152798"/>
    </source>
</evidence>
<accession>A0A9P0MRF3</accession>
<dbReference type="Proteomes" id="UP001152798">
    <property type="component" value="Chromosome 5"/>
</dbReference>